<evidence type="ECO:0000256" key="7">
    <source>
        <dbReference type="SAM" id="MobiDB-lite"/>
    </source>
</evidence>
<evidence type="ECO:0000313" key="9">
    <source>
        <dbReference type="EMBL" id="PTQ50591.1"/>
    </source>
</evidence>
<evidence type="ECO:0000256" key="3">
    <source>
        <dbReference type="ARBA" id="ARBA00022963"/>
    </source>
</evidence>
<feature type="region of interest" description="Disordered" evidence="7">
    <location>
        <begin position="144"/>
        <end position="188"/>
    </location>
</feature>
<feature type="region of interest" description="Disordered" evidence="7">
    <location>
        <begin position="74"/>
        <end position="115"/>
    </location>
</feature>
<feature type="active site" description="Proton acceptor" evidence="5">
    <location>
        <position position="412"/>
    </location>
</feature>
<dbReference type="InterPro" id="IPR016035">
    <property type="entry name" value="Acyl_Trfase/lysoPLipase"/>
</dbReference>
<evidence type="ECO:0000256" key="6">
    <source>
        <dbReference type="RuleBase" id="RU361262"/>
    </source>
</evidence>
<sequence length="528" mass="58359">MEQNDTSRDTEEVSGYSSVNGRLRSADDGRDAEALEETQEKHATYAGVPTPVESGDSPKIDLTTVGENVARRCKEDEEADVHMRSFQRPQRIDSVGTGENVATTTSASAPVHPPQEMEVLTPVEEGSSCLPFRSDSMDEILDSSRLLQDVKPKSLSPSSSSRRSEPATTSSRHDNINPEQISSLARLPSYTVNVPSDSNFPASLGDTTGFDPGGRRVTILSMDGGGMRGLIAARILAHLESLLKSKTGEEVKLCEYFDFLAGTSTGAILTTMINTPDENGQPLFTAQQCCQFYSRNGKNIFRPRWYDPFHGKMRQFYRPKYSAKRLERLLKSYLIRDGKVLTMRDTMRPFLVTSFDISQATPHIFVRQAAMKDESRNFRLWEVCRGTAAAPTYFKPAEISSTDGRFSGVLIDGGAIQNNPSLVAMTHVLGNNEEFPEASGLQNLLILSLGAGQLDQKHESKVARKWGLTGWVRPLLNIMMDGSSGRYYRLSAGCILCWSQLLGKLSPHSAVRITKQDTVHGLYYQGEH</sequence>
<keyword evidence="4 5" id="KW-0443">Lipid metabolism</keyword>
<reference evidence="10" key="1">
    <citation type="journal article" date="2017" name="Cell">
        <title>Insights into land plant evolution garnered from the Marchantia polymorpha genome.</title>
        <authorList>
            <person name="Bowman J.L."/>
            <person name="Kohchi T."/>
            <person name="Yamato K.T."/>
            <person name="Jenkins J."/>
            <person name="Shu S."/>
            <person name="Ishizaki K."/>
            <person name="Yamaoka S."/>
            <person name="Nishihama R."/>
            <person name="Nakamura Y."/>
            <person name="Berger F."/>
            <person name="Adam C."/>
            <person name="Aki S.S."/>
            <person name="Althoff F."/>
            <person name="Araki T."/>
            <person name="Arteaga-Vazquez M.A."/>
            <person name="Balasubrmanian S."/>
            <person name="Barry K."/>
            <person name="Bauer D."/>
            <person name="Boehm C.R."/>
            <person name="Briginshaw L."/>
            <person name="Caballero-Perez J."/>
            <person name="Catarino B."/>
            <person name="Chen F."/>
            <person name="Chiyoda S."/>
            <person name="Chovatia M."/>
            <person name="Davies K.M."/>
            <person name="Delmans M."/>
            <person name="Demura T."/>
            <person name="Dierschke T."/>
            <person name="Dolan L."/>
            <person name="Dorantes-Acosta A.E."/>
            <person name="Eklund D.M."/>
            <person name="Florent S.N."/>
            <person name="Flores-Sandoval E."/>
            <person name="Fujiyama A."/>
            <person name="Fukuzawa H."/>
            <person name="Galik B."/>
            <person name="Grimanelli D."/>
            <person name="Grimwood J."/>
            <person name="Grossniklaus U."/>
            <person name="Hamada T."/>
            <person name="Haseloff J."/>
            <person name="Hetherington A.J."/>
            <person name="Higo A."/>
            <person name="Hirakawa Y."/>
            <person name="Hundley H.N."/>
            <person name="Ikeda Y."/>
            <person name="Inoue K."/>
            <person name="Inoue S.I."/>
            <person name="Ishida S."/>
            <person name="Jia Q."/>
            <person name="Kakita M."/>
            <person name="Kanazawa T."/>
            <person name="Kawai Y."/>
            <person name="Kawashima T."/>
            <person name="Kennedy M."/>
            <person name="Kinose K."/>
            <person name="Kinoshita T."/>
            <person name="Kohara Y."/>
            <person name="Koide E."/>
            <person name="Komatsu K."/>
            <person name="Kopischke S."/>
            <person name="Kubo M."/>
            <person name="Kyozuka J."/>
            <person name="Lagercrantz U."/>
            <person name="Lin S.S."/>
            <person name="Lindquist E."/>
            <person name="Lipzen A.M."/>
            <person name="Lu C.W."/>
            <person name="De Luna E."/>
            <person name="Martienssen R.A."/>
            <person name="Minamino N."/>
            <person name="Mizutani M."/>
            <person name="Mizutani M."/>
            <person name="Mochizuki N."/>
            <person name="Monte I."/>
            <person name="Mosher R."/>
            <person name="Nagasaki H."/>
            <person name="Nakagami H."/>
            <person name="Naramoto S."/>
            <person name="Nishitani K."/>
            <person name="Ohtani M."/>
            <person name="Okamoto T."/>
            <person name="Okumura M."/>
            <person name="Phillips J."/>
            <person name="Pollak B."/>
            <person name="Reinders A."/>
            <person name="Rovekamp M."/>
            <person name="Sano R."/>
            <person name="Sawa S."/>
            <person name="Schmid M.W."/>
            <person name="Shirakawa M."/>
            <person name="Solano R."/>
            <person name="Spunde A."/>
            <person name="Suetsugu N."/>
            <person name="Sugano S."/>
            <person name="Sugiyama A."/>
            <person name="Sun R."/>
            <person name="Suzuki Y."/>
            <person name="Takenaka M."/>
            <person name="Takezawa D."/>
            <person name="Tomogane H."/>
            <person name="Tsuzuki M."/>
            <person name="Ueda T."/>
            <person name="Umeda M."/>
            <person name="Ward J.M."/>
            <person name="Watanabe Y."/>
            <person name="Yazaki K."/>
            <person name="Yokoyama R."/>
            <person name="Yoshitake Y."/>
            <person name="Yotsui I."/>
            <person name="Zachgo S."/>
            <person name="Schmutz J."/>
        </authorList>
    </citation>
    <scope>NUCLEOTIDE SEQUENCE [LARGE SCALE GENOMIC DNA]</scope>
    <source>
        <strain evidence="10">Tak-1</strain>
    </source>
</reference>
<evidence type="ECO:0000256" key="5">
    <source>
        <dbReference type="PROSITE-ProRule" id="PRU01161"/>
    </source>
</evidence>
<dbReference type="PROSITE" id="PS51635">
    <property type="entry name" value="PNPLA"/>
    <property type="match status" value="1"/>
</dbReference>
<evidence type="ECO:0000256" key="4">
    <source>
        <dbReference type="ARBA" id="ARBA00023098"/>
    </source>
</evidence>
<dbReference type="PANTHER" id="PTHR32241:SF22">
    <property type="entry name" value="PATATIN"/>
    <property type="match status" value="1"/>
</dbReference>
<evidence type="ECO:0000313" key="10">
    <source>
        <dbReference type="Proteomes" id="UP000244005"/>
    </source>
</evidence>
<dbReference type="OrthoDB" id="1922803at2759"/>
<feature type="short sequence motif" description="DGA/G" evidence="5">
    <location>
        <begin position="412"/>
        <end position="414"/>
    </location>
</feature>
<feature type="short sequence motif" description="GXSXG" evidence="5">
    <location>
        <begin position="262"/>
        <end position="266"/>
    </location>
</feature>
<feature type="domain" description="PNPLA" evidence="8">
    <location>
        <begin position="220"/>
        <end position="425"/>
    </location>
</feature>
<evidence type="ECO:0000256" key="1">
    <source>
        <dbReference type="ARBA" id="ARBA00010240"/>
    </source>
</evidence>
<feature type="compositionally biased region" description="Basic and acidic residues" evidence="7">
    <location>
        <begin position="74"/>
        <end position="83"/>
    </location>
</feature>
<dbReference type="Gramene" id="Mp1g21770.2">
    <property type="protein sequence ID" value="Mp1g21770.2.cds"/>
    <property type="gene ID" value="Mp1g21770"/>
</dbReference>
<evidence type="ECO:0000256" key="2">
    <source>
        <dbReference type="ARBA" id="ARBA00022801"/>
    </source>
</evidence>
<dbReference type="SUPFAM" id="SSF52151">
    <property type="entry name" value="FabD/lysophospholipase-like"/>
    <property type="match status" value="1"/>
</dbReference>
<comment type="domain">
    <text evidence="6">The nitrogen atoms of the two glycine residues in the GGXR motif define the oxyanion hole, and stabilize the oxyanion that forms during the nucleophilic attack by the catalytic serine during substrate cleavage.</text>
</comment>
<evidence type="ECO:0000259" key="8">
    <source>
        <dbReference type="PROSITE" id="PS51635"/>
    </source>
</evidence>
<dbReference type="GO" id="GO:0016042">
    <property type="term" value="P:lipid catabolic process"/>
    <property type="evidence" value="ECO:0007669"/>
    <property type="project" value="UniProtKB-UniRule"/>
</dbReference>
<dbReference type="Gene3D" id="3.40.1090.10">
    <property type="entry name" value="Cytosolic phospholipase A2 catalytic domain"/>
    <property type="match status" value="1"/>
</dbReference>
<organism evidence="9 10">
    <name type="scientific">Marchantia polymorpha</name>
    <name type="common">Common liverwort</name>
    <name type="synonym">Marchantia aquatica</name>
    <dbReference type="NCBI Taxonomy" id="3197"/>
    <lineage>
        <taxon>Eukaryota</taxon>
        <taxon>Viridiplantae</taxon>
        <taxon>Streptophyta</taxon>
        <taxon>Embryophyta</taxon>
        <taxon>Marchantiophyta</taxon>
        <taxon>Marchantiopsida</taxon>
        <taxon>Marchantiidae</taxon>
        <taxon>Marchantiales</taxon>
        <taxon>Marchantiaceae</taxon>
        <taxon>Marchantia</taxon>
    </lineage>
</organism>
<feature type="short sequence motif" description="GXGXXG" evidence="5">
    <location>
        <begin position="224"/>
        <end position="229"/>
    </location>
</feature>
<dbReference type="EMBL" id="KZ772673">
    <property type="protein sequence ID" value="PTQ50591.1"/>
    <property type="molecule type" value="Genomic_DNA"/>
</dbReference>
<keyword evidence="3 5" id="KW-0442">Lipid degradation</keyword>
<name>A0A2R6XWW1_MARPO</name>
<dbReference type="InterPro" id="IPR002641">
    <property type="entry name" value="PNPLA_dom"/>
</dbReference>
<feature type="active site" description="Nucleophile" evidence="5">
    <location>
        <position position="264"/>
    </location>
</feature>
<dbReference type="EC" id="3.1.1.-" evidence="6"/>
<dbReference type="Proteomes" id="UP000244005">
    <property type="component" value="Unassembled WGS sequence"/>
</dbReference>
<dbReference type="Pfam" id="PF01734">
    <property type="entry name" value="Patatin"/>
    <property type="match status" value="1"/>
</dbReference>
<dbReference type="PANTHER" id="PTHR32241">
    <property type="entry name" value="PATATIN-LIKE PROTEIN 6"/>
    <property type="match status" value="1"/>
</dbReference>
<feature type="compositionally biased region" description="Basic and acidic residues" evidence="7">
    <location>
        <begin position="24"/>
        <end position="43"/>
    </location>
</feature>
<feature type="region of interest" description="Disordered" evidence="7">
    <location>
        <begin position="1"/>
        <end position="61"/>
    </location>
</feature>
<proteinExistence type="inferred from homology"/>
<comment type="function">
    <text evidence="6">Lipolytic acyl hydrolase (LAH).</text>
</comment>
<feature type="compositionally biased region" description="Low complexity" evidence="7">
    <location>
        <begin position="154"/>
        <end position="170"/>
    </location>
</feature>
<accession>A0A2R6XWW1</accession>
<keyword evidence="2 5" id="KW-0378">Hydrolase</keyword>
<comment type="similarity">
    <text evidence="1 6">Belongs to the patatin family.</text>
</comment>
<dbReference type="GO" id="GO:0016787">
    <property type="term" value="F:hydrolase activity"/>
    <property type="evidence" value="ECO:0007669"/>
    <property type="project" value="UniProtKB-UniRule"/>
</dbReference>
<dbReference type="AlphaFoldDB" id="A0A2R6XWW1"/>
<feature type="compositionally biased region" description="Basic and acidic residues" evidence="7">
    <location>
        <begin position="1"/>
        <end position="11"/>
    </location>
</feature>
<protein>
    <recommendedName>
        <fullName evidence="6">Patatin</fullName>
        <ecNumber evidence="6">3.1.1.-</ecNumber>
    </recommendedName>
</protein>
<keyword evidence="10" id="KW-1185">Reference proteome</keyword>
<gene>
    <name evidence="9" type="ORF">MARPO_0001s0512</name>
</gene>